<dbReference type="Gene3D" id="3.40.630.30">
    <property type="match status" value="1"/>
</dbReference>
<dbReference type="InterPro" id="IPR016102">
    <property type="entry name" value="Succinyl-CoA_synth-like"/>
</dbReference>
<dbReference type="Pfam" id="PF13607">
    <property type="entry name" value="Succ_CoA_lig"/>
    <property type="match status" value="1"/>
</dbReference>
<dbReference type="InterPro" id="IPR016181">
    <property type="entry name" value="Acyl_CoA_acyltransferase"/>
</dbReference>
<dbReference type="FunFam" id="3.30.1490.20:FF:000020">
    <property type="entry name" value="Protein lysine acetyltransferase"/>
    <property type="match status" value="1"/>
</dbReference>
<reference evidence="6" key="1">
    <citation type="submission" date="2018-07" db="EMBL/GenBank/DDBJ databases">
        <authorList>
            <person name="Quirk P.G."/>
            <person name="Krulwich T.A."/>
        </authorList>
    </citation>
    <scope>NUCLEOTIDE SEQUENCE</scope>
</reference>
<dbReference type="GO" id="GO:0016874">
    <property type="term" value="F:ligase activity"/>
    <property type="evidence" value="ECO:0007669"/>
    <property type="project" value="UniProtKB-KW"/>
</dbReference>
<keyword evidence="6" id="KW-0808">Transferase</keyword>
<dbReference type="Gene3D" id="3.30.470.20">
    <property type="entry name" value="ATP-grasp fold, B domain"/>
    <property type="match status" value="1"/>
</dbReference>
<proteinExistence type="predicted"/>
<dbReference type="InterPro" id="IPR036291">
    <property type="entry name" value="NAD(P)-bd_dom_sf"/>
</dbReference>
<protein>
    <submittedName>
        <fullName evidence="6">Protein lysine acetyltransferase Pka</fullName>
        <ecNumber evidence="6">2.3.1.-</ecNumber>
    </submittedName>
</protein>
<dbReference type="Pfam" id="PF13549">
    <property type="entry name" value="ATP-grasp_5"/>
    <property type="match status" value="1"/>
</dbReference>
<evidence type="ECO:0000259" key="5">
    <source>
        <dbReference type="PROSITE" id="PS51186"/>
    </source>
</evidence>
<dbReference type="Pfam" id="PF13380">
    <property type="entry name" value="CoA_binding_2"/>
    <property type="match status" value="1"/>
</dbReference>
<dbReference type="PROSITE" id="PS50975">
    <property type="entry name" value="ATP_GRASP"/>
    <property type="match status" value="1"/>
</dbReference>
<dbReference type="Gene3D" id="3.40.50.720">
    <property type="entry name" value="NAD(P)-binding Rossmann-like Domain"/>
    <property type="match status" value="1"/>
</dbReference>
<dbReference type="SUPFAM" id="SSF52210">
    <property type="entry name" value="Succinyl-CoA synthetase domains"/>
    <property type="match status" value="2"/>
</dbReference>
<feature type="domain" description="ATP-grasp" evidence="4">
    <location>
        <begin position="495"/>
        <end position="704"/>
    </location>
</feature>
<sequence length="903" mass="96667">MPLQNLEKMFYPRSVVVVGATNRDGAAGNVVMHNLLHGGFEGPIMPVTESERAIAGVLAYPEIGRLPITPDLAVVCGRQPALPALIRELGERGTRAAILLAENLSAPHNGGGLLNATVQTEAQRCGVRLLGPDCLGVMVPGIGLNATIAHAGALPGGVGFVSQSSTMGTAVLDWARERDIGFSYFVSLGNGTDVDIADIVDYLGNDAMTRAIVLYVEEITCGRSFMSAGRGASRNKPVLVVKSGRTPEGRRTTFGDERASGSDAVYDAAIRRAGMLRVHGFGELFAAVETLGRTKPLKAERLALLANGRGIAALAVDALLLDGGNLATLSTETAAALANHLPKGWPCTNPVVLDGEAAPERYGEAAKALLSDPQVDALMVVHAPVFSMSSTGAAQAIIKAVKEKRGAVLTSWMGGQRVAEARRLFADAGIPTYETPTLAVQAFMHMVRFRRNREILMETPTSTPAGFTPASEAARLVIEEILGRGGRSLSRRETKAILSAYGIATTEARIAKDPPEAAAFATKMGFPVALKIQSPEIAHRGEVGGVDLFLNSPDSVRQAAESMLERVRDRKPGAFVQGFIIERMVLRPGAQEVMIRMTVDPVFGPVIIFGHGGPASDIISDRAVALPPLNMSLARELVNRTRVAKLLTGYGDCPPADIDALCLVLVQVSQMIIDLPEIVSLDINPLFVDANGVFAVDAAIQVAPAAENADSRLAIRPYPKDVEEVFTLANGREVLLRPIRPEDEPAHYEFLSKVTPEDIRLRFFHHVRRIPHAEMARLTQIDYDREMAIIVTAPSPTDPATAETLGVVRIVADGTPESAEYAILIRSDLKGQGLGRKLMDKIIAYCGARGFKQITGLVLCDNRRMLDMVHSLGFKSRRVPDDDVMEVTYIFPQSAGAAEPQAA</sequence>
<keyword evidence="3" id="KW-0067">ATP-binding</keyword>
<gene>
    <name evidence="6" type="primary">pka</name>
    <name evidence="6" type="ORF">DF3PB_3070003</name>
</gene>
<dbReference type="SUPFAM" id="SSF55729">
    <property type="entry name" value="Acyl-CoA N-acyltransferases (Nat)"/>
    <property type="match status" value="1"/>
</dbReference>
<dbReference type="Gene3D" id="3.40.50.261">
    <property type="entry name" value="Succinyl-CoA synthetase domains"/>
    <property type="match status" value="2"/>
</dbReference>
<dbReference type="InterPro" id="IPR003781">
    <property type="entry name" value="CoA-bd"/>
</dbReference>
<evidence type="ECO:0000259" key="4">
    <source>
        <dbReference type="PROSITE" id="PS50975"/>
    </source>
</evidence>
<dbReference type="PROSITE" id="PS51186">
    <property type="entry name" value="GNAT"/>
    <property type="match status" value="1"/>
</dbReference>
<dbReference type="Pfam" id="PF00583">
    <property type="entry name" value="Acetyltransf_1"/>
    <property type="match status" value="1"/>
</dbReference>
<accession>A0A380TG53</accession>
<dbReference type="InterPro" id="IPR011761">
    <property type="entry name" value="ATP-grasp"/>
</dbReference>
<dbReference type="PANTHER" id="PTHR43334:SF1">
    <property type="entry name" value="3-HYDROXYPROPIONATE--COA LIGASE [ADP-FORMING]"/>
    <property type="match status" value="1"/>
</dbReference>
<dbReference type="InterPro" id="IPR000182">
    <property type="entry name" value="GNAT_dom"/>
</dbReference>
<organism evidence="6">
    <name type="scientific">metagenome</name>
    <dbReference type="NCBI Taxonomy" id="256318"/>
    <lineage>
        <taxon>unclassified sequences</taxon>
        <taxon>metagenomes</taxon>
    </lineage>
</organism>
<evidence type="ECO:0000256" key="1">
    <source>
        <dbReference type="ARBA" id="ARBA00022598"/>
    </source>
</evidence>
<dbReference type="AlphaFoldDB" id="A0A380TG53"/>
<evidence type="ECO:0000256" key="3">
    <source>
        <dbReference type="ARBA" id="ARBA00022840"/>
    </source>
</evidence>
<dbReference type="EC" id="2.3.1.-" evidence="6"/>
<dbReference type="InterPro" id="IPR051538">
    <property type="entry name" value="Acyl-CoA_Synth/Transferase"/>
</dbReference>
<dbReference type="GO" id="GO:0016747">
    <property type="term" value="F:acyltransferase activity, transferring groups other than amino-acyl groups"/>
    <property type="evidence" value="ECO:0007669"/>
    <property type="project" value="InterPro"/>
</dbReference>
<feature type="domain" description="N-acetyltransferase" evidence="5">
    <location>
        <begin position="734"/>
        <end position="890"/>
    </location>
</feature>
<dbReference type="InterPro" id="IPR013815">
    <property type="entry name" value="ATP_grasp_subdomain_1"/>
</dbReference>
<dbReference type="SUPFAM" id="SSF56059">
    <property type="entry name" value="Glutathione synthetase ATP-binding domain-like"/>
    <property type="match status" value="1"/>
</dbReference>
<dbReference type="PANTHER" id="PTHR43334">
    <property type="entry name" value="ACETATE--COA LIGASE [ADP-FORMING]"/>
    <property type="match status" value="1"/>
</dbReference>
<keyword evidence="1" id="KW-0436">Ligase</keyword>
<dbReference type="InterPro" id="IPR032875">
    <property type="entry name" value="Succ_CoA_lig_flav_dom"/>
</dbReference>
<dbReference type="SMART" id="SM00881">
    <property type="entry name" value="CoA_binding"/>
    <property type="match status" value="1"/>
</dbReference>
<keyword evidence="6" id="KW-0012">Acyltransferase</keyword>
<dbReference type="GO" id="GO:0005524">
    <property type="term" value="F:ATP binding"/>
    <property type="evidence" value="ECO:0007669"/>
    <property type="project" value="UniProtKB-KW"/>
</dbReference>
<keyword evidence="2" id="KW-0547">Nucleotide-binding</keyword>
<evidence type="ECO:0000313" key="6">
    <source>
        <dbReference type="EMBL" id="SUS06649.1"/>
    </source>
</evidence>
<evidence type="ECO:0000256" key="2">
    <source>
        <dbReference type="ARBA" id="ARBA00022741"/>
    </source>
</evidence>
<dbReference type="EMBL" id="UIDG01000232">
    <property type="protein sequence ID" value="SUS06649.1"/>
    <property type="molecule type" value="Genomic_DNA"/>
</dbReference>
<dbReference type="GO" id="GO:0046872">
    <property type="term" value="F:metal ion binding"/>
    <property type="evidence" value="ECO:0007669"/>
    <property type="project" value="InterPro"/>
</dbReference>
<dbReference type="Gene3D" id="3.30.1490.20">
    <property type="entry name" value="ATP-grasp fold, A domain"/>
    <property type="match status" value="1"/>
</dbReference>
<dbReference type="CDD" id="cd04301">
    <property type="entry name" value="NAT_SF"/>
    <property type="match status" value="1"/>
</dbReference>
<dbReference type="SUPFAM" id="SSF51735">
    <property type="entry name" value="NAD(P)-binding Rossmann-fold domains"/>
    <property type="match status" value="1"/>
</dbReference>
<name>A0A380TG53_9ZZZZ</name>